<comment type="caution">
    <text evidence="1">The sequence shown here is derived from an EMBL/GenBank/DDBJ whole genome shotgun (WGS) entry which is preliminary data.</text>
</comment>
<gene>
    <name evidence="1" type="ORF">H6H03_20275</name>
</gene>
<dbReference type="EMBL" id="JACJTU010000019">
    <property type="protein sequence ID" value="MBD2736201.1"/>
    <property type="molecule type" value="Genomic_DNA"/>
</dbReference>
<protein>
    <submittedName>
        <fullName evidence="1">Uncharacterized protein</fullName>
    </submittedName>
</protein>
<dbReference type="Proteomes" id="UP000637383">
    <property type="component" value="Unassembled WGS sequence"/>
</dbReference>
<sequence>MGHWALGIGHWLCLVRSYYSPLCPLPPLLPHLLISPTPHFPTPFPIQ</sequence>
<proteinExistence type="predicted"/>
<evidence type="ECO:0000313" key="2">
    <source>
        <dbReference type="Proteomes" id="UP000637383"/>
    </source>
</evidence>
<organism evidence="1 2">
    <name type="scientific">Nostoc paludosum FACHB-159</name>
    <dbReference type="NCBI Taxonomy" id="2692908"/>
    <lineage>
        <taxon>Bacteria</taxon>
        <taxon>Bacillati</taxon>
        <taxon>Cyanobacteriota</taxon>
        <taxon>Cyanophyceae</taxon>
        <taxon>Nostocales</taxon>
        <taxon>Nostocaceae</taxon>
        <taxon>Nostoc</taxon>
    </lineage>
</organism>
<accession>A0ABR8KBN8</accession>
<keyword evidence="2" id="KW-1185">Reference proteome</keyword>
<evidence type="ECO:0000313" key="1">
    <source>
        <dbReference type="EMBL" id="MBD2736201.1"/>
    </source>
</evidence>
<reference evidence="1 2" key="1">
    <citation type="journal article" date="2020" name="ISME J.">
        <title>Comparative genomics reveals insights into cyanobacterial evolution and habitat adaptation.</title>
        <authorList>
            <person name="Chen M.Y."/>
            <person name="Teng W.K."/>
            <person name="Zhao L."/>
            <person name="Hu C.X."/>
            <person name="Zhou Y.K."/>
            <person name="Han B.P."/>
            <person name="Song L.R."/>
            <person name="Shu W.S."/>
        </authorList>
    </citation>
    <scope>NUCLEOTIDE SEQUENCE [LARGE SCALE GENOMIC DNA]</scope>
    <source>
        <strain evidence="1 2">FACHB-159</strain>
    </source>
</reference>
<name>A0ABR8KBN8_9NOSO</name>